<dbReference type="AlphaFoldDB" id="A0A2H0VBN4"/>
<dbReference type="InterPro" id="IPR004441">
    <property type="entry name" value="rRNA_MeTrfase_TrmH"/>
</dbReference>
<accession>A0A2H0VBN4</accession>
<dbReference type="GO" id="GO:0008173">
    <property type="term" value="F:RNA methyltransferase activity"/>
    <property type="evidence" value="ECO:0007669"/>
    <property type="project" value="InterPro"/>
</dbReference>
<dbReference type="PANTHER" id="PTHR46429:SF1">
    <property type="entry name" value="23S RRNA (GUANOSINE-2'-O-)-METHYLTRANSFERASE RLMB"/>
    <property type="match status" value="1"/>
</dbReference>
<dbReference type="PANTHER" id="PTHR46429">
    <property type="entry name" value="23S RRNA (GUANOSINE-2'-O-)-METHYLTRANSFERASE RLMB"/>
    <property type="match status" value="1"/>
</dbReference>
<dbReference type="Proteomes" id="UP000230922">
    <property type="component" value="Unassembled WGS sequence"/>
</dbReference>
<dbReference type="InterPro" id="IPR029028">
    <property type="entry name" value="Alpha/beta_knot_MTases"/>
</dbReference>
<name>A0A2H0VBN4_9BACT</name>
<dbReference type="SUPFAM" id="SSF75217">
    <property type="entry name" value="alpha/beta knot"/>
    <property type="match status" value="1"/>
</dbReference>
<keyword evidence="2 4" id="KW-0808">Transferase</keyword>
<evidence type="ECO:0000313" key="4">
    <source>
        <dbReference type="EMBL" id="PIR96528.1"/>
    </source>
</evidence>
<evidence type="ECO:0000259" key="3">
    <source>
        <dbReference type="Pfam" id="PF00588"/>
    </source>
</evidence>
<evidence type="ECO:0000256" key="2">
    <source>
        <dbReference type="ARBA" id="ARBA00022679"/>
    </source>
</evidence>
<dbReference type="GO" id="GO:0032259">
    <property type="term" value="P:methylation"/>
    <property type="evidence" value="ECO:0007669"/>
    <property type="project" value="UniProtKB-KW"/>
</dbReference>
<dbReference type="InterPro" id="IPR029026">
    <property type="entry name" value="tRNA_m1G_MTases_N"/>
</dbReference>
<gene>
    <name evidence="4" type="ORF">COT92_00670</name>
</gene>
<comment type="caution">
    <text evidence="4">The sequence shown here is derived from an EMBL/GenBank/DDBJ whole genome shotgun (WGS) entry which is preliminary data.</text>
</comment>
<proteinExistence type="predicted"/>
<keyword evidence="1 4" id="KW-0489">Methyltransferase</keyword>
<protein>
    <submittedName>
        <fullName evidence="4">RNA methyltransferase</fullName>
    </submittedName>
</protein>
<dbReference type="InterPro" id="IPR001537">
    <property type="entry name" value="SpoU_MeTrfase"/>
</dbReference>
<feature type="domain" description="tRNA/rRNA methyltransferase SpoU type" evidence="3">
    <location>
        <begin position="18"/>
        <end position="169"/>
    </location>
</feature>
<dbReference type="GO" id="GO:0005829">
    <property type="term" value="C:cytosol"/>
    <property type="evidence" value="ECO:0007669"/>
    <property type="project" value="TreeGrafter"/>
</dbReference>
<dbReference type="GO" id="GO:0003723">
    <property type="term" value="F:RNA binding"/>
    <property type="evidence" value="ECO:0007669"/>
    <property type="project" value="InterPro"/>
</dbReference>
<sequence>MPIHRPINGQATKPKKSFYVIAHNIRSLHNVGSIFRTADAFGIEKIFLTGYTPTPKLEKHRLKINKVALGAEKFVEWEYQKSAARLIKKLQKKKTAILALENNASSAIDISSGQARTIFKNDRVALVLGEERKGINKKLLALCDMIVEIPMKGEKESLNVSVAFGVAAYEISKWLN</sequence>
<evidence type="ECO:0000313" key="5">
    <source>
        <dbReference type="Proteomes" id="UP000230922"/>
    </source>
</evidence>
<reference evidence="5" key="1">
    <citation type="submission" date="2017-09" db="EMBL/GenBank/DDBJ databases">
        <title>Depth-based differentiation of microbial function through sediment-hosted aquifers and enrichment of novel symbionts in the deep terrestrial subsurface.</title>
        <authorList>
            <person name="Probst A.J."/>
            <person name="Ladd B."/>
            <person name="Jarett J.K."/>
            <person name="Geller-Mcgrath D.E."/>
            <person name="Sieber C.M.K."/>
            <person name="Emerson J.B."/>
            <person name="Anantharaman K."/>
            <person name="Thomas B.C."/>
            <person name="Malmstrom R."/>
            <person name="Stieglmeier M."/>
            <person name="Klingl A."/>
            <person name="Woyke T."/>
            <person name="Ryan C.M."/>
            <person name="Banfield J.F."/>
        </authorList>
    </citation>
    <scope>NUCLEOTIDE SEQUENCE [LARGE SCALE GENOMIC DNA]</scope>
</reference>
<dbReference type="GO" id="GO:0006396">
    <property type="term" value="P:RNA processing"/>
    <property type="evidence" value="ECO:0007669"/>
    <property type="project" value="InterPro"/>
</dbReference>
<dbReference type="Gene3D" id="3.40.1280.10">
    <property type="match status" value="1"/>
</dbReference>
<dbReference type="EMBL" id="PFAK01000009">
    <property type="protein sequence ID" value="PIR96528.1"/>
    <property type="molecule type" value="Genomic_DNA"/>
</dbReference>
<evidence type="ECO:0000256" key="1">
    <source>
        <dbReference type="ARBA" id="ARBA00022603"/>
    </source>
</evidence>
<dbReference type="Pfam" id="PF00588">
    <property type="entry name" value="SpoU_methylase"/>
    <property type="match status" value="1"/>
</dbReference>
<organism evidence="4 5">
    <name type="scientific">Candidatus Doudnabacteria bacterium CG10_big_fil_rev_8_21_14_0_10_42_18</name>
    <dbReference type="NCBI Taxonomy" id="1974552"/>
    <lineage>
        <taxon>Bacteria</taxon>
        <taxon>Candidatus Doudnaibacteriota</taxon>
    </lineage>
</organism>